<name>A0A517TEM6_9PLAN</name>
<organism evidence="3 4">
    <name type="scientific">Calycomorphotria hydatis</name>
    <dbReference type="NCBI Taxonomy" id="2528027"/>
    <lineage>
        <taxon>Bacteria</taxon>
        <taxon>Pseudomonadati</taxon>
        <taxon>Planctomycetota</taxon>
        <taxon>Planctomycetia</taxon>
        <taxon>Planctomycetales</taxon>
        <taxon>Planctomycetaceae</taxon>
        <taxon>Calycomorphotria</taxon>
    </lineage>
</organism>
<evidence type="ECO:0000259" key="2">
    <source>
        <dbReference type="Pfam" id="PF13439"/>
    </source>
</evidence>
<keyword evidence="3" id="KW-0328">Glycosyltransferase</keyword>
<dbReference type="EMBL" id="CP036316">
    <property type="protein sequence ID" value="QDT66831.1"/>
    <property type="molecule type" value="Genomic_DNA"/>
</dbReference>
<accession>A0A517TEM6</accession>
<dbReference type="Gene3D" id="3.40.50.2000">
    <property type="entry name" value="Glycogen Phosphorylase B"/>
    <property type="match status" value="2"/>
</dbReference>
<protein>
    <submittedName>
        <fullName evidence="3">Mannosylfructose-phosphate synthase</fullName>
        <ecNumber evidence="3">2.4.1.246</ecNumber>
    </submittedName>
</protein>
<dbReference type="InterPro" id="IPR001296">
    <property type="entry name" value="Glyco_trans_1"/>
</dbReference>
<evidence type="ECO:0000313" key="3">
    <source>
        <dbReference type="EMBL" id="QDT66831.1"/>
    </source>
</evidence>
<dbReference type="SUPFAM" id="SSF53756">
    <property type="entry name" value="UDP-Glycosyltransferase/glycogen phosphorylase"/>
    <property type="match status" value="1"/>
</dbReference>
<dbReference type="Proteomes" id="UP000319976">
    <property type="component" value="Chromosome"/>
</dbReference>
<proteinExistence type="predicted"/>
<dbReference type="EC" id="2.4.1.246" evidence="3"/>
<evidence type="ECO:0000259" key="1">
    <source>
        <dbReference type="Pfam" id="PF00534"/>
    </source>
</evidence>
<dbReference type="PANTHER" id="PTHR12526">
    <property type="entry name" value="GLYCOSYLTRANSFERASE"/>
    <property type="match status" value="1"/>
</dbReference>
<reference evidence="3 4" key="1">
    <citation type="submission" date="2019-02" db="EMBL/GenBank/DDBJ databases">
        <title>Deep-cultivation of Planctomycetes and their phenomic and genomic characterization uncovers novel biology.</title>
        <authorList>
            <person name="Wiegand S."/>
            <person name="Jogler M."/>
            <person name="Boedeker C."/>
            <person name="Pinto D."/>
            <person name="Vollmers J."/>
            <person name="Rivas-Marin E."/>
            <person name="Kohn T."/>
            <person name="Peeters S.H."/>
            <person name="Heuer A."/>
            <person name="Rast P."/>
            <person name="Oberbeckmann S."/>
            <person name="Bunk B."/>
            <person name="Jeske O."/>
            <person name="Meyerdierks A."/>
            <person name="Storesund J.E."/>
            <person name="Kallscheuer N."/>
            <person name="Luecker S."/>
            <person name="Lage O.M."/>
            <person name="Pohl T."/>
            <person name="Merkel B.J."/>
            <person name="Hornburger P."/>
            <person name="Mueller R.-W."/>
            <person name="Bruemmer F."/>
            <person name="Labrenz M."/>
            <person name="Spormann A.M."/>
            <person name="Op den Camp H."/>
            <person name="Overmann J."/>
            <person name="Amann R."/>
            <person name="Jetten M.S.M."/>
            <person name="Mascher T."/>
            <person name="Medema M.H."/>
            <person name="Devos D.P."/>
            <person name="Kaster A.-K."/>
            <person name="Ovreas L."/>
            <person name="Rohde M."/>
            <person name="Galperin M.Y."/>
            <person name="Jogler C."/>
        </authorList>
    </citation>
    <scope>NUCLEOTIDE SEQUENCE [LARGE SCALE GENOMIC DNA]</scope>
    <source>
        <strain evidence="3 4">V22</strain>
    </source>
</reference>
<dbReference type="KEGG" id="chya:V22_41030"/>
<gene>
    <name evidence="3" type="primary">mfpsA_2</name>
    <name evidence="3" type="ORF">V22_41030</name>
</gene>
<feature type="domain" description="Glycosyltransferase subfamily 4-like N-terminal" evidence="2">
    <location>
        <begin position="15"/>
        <end position="183"/>
    </location>
</feature>
<dbReference type="Pfam" id="PF13439">
    <property type="entry name" value="Glyco_transf_4"/>
    <property type="match status" value="1"/>
</dbReference>
<dbReference type="InterPro" id="IPR028098">
    <property type="entry name" value="Glyco_trans_4-like_N"/>
</dbReference>
<dbReference type="AlphaFoldDB" id="A0A517TEM6"/>
<dbReference type="RefSeq" id="WP_145266287.1">
    <property type="nucleotide sequence ID" value="NZ_CP036316.1"/>
</dbReference>
<sequence>MKVALVLDHYDPARGGVEHWTYQFAQRLLSRGAEVHVVASSFGDENITRNVTCHQITSTPDRLSRADAAAELLRSLDVDIIHDMGLGWYCDVFQPHGGSRKAAHRRNLALQPAWLRPCKQALSSFLPRYRDFEKLNQKQHSITSTDRGDKVTIAIAKRVRDDLVNDFGLKPEELRLIYNGVATRQFTPENREQYRQQLRQHYKLEDKCVYLLVAHNLQLKGLPALLWAMGRLREEPTSVQPHLVVAGGKRTAAYARLARKLGIEESVTFLGQVADAAPWYAAADVYVQPTHYDPCSLVVLEALASGLPVVTTSRNGASELMVEGIHGGILDDPDDDLSLSRWMRRLLDEETRTRMGMAARELALQHTLEQNTDKVWDLYEEILAKRKSVDSSRAA</sequence>
<dbReference type="OrthoDB" id="9795068at2"/>
<dbReference type="GO" id="GO:0103011">
    <property type="term" value="F:mannosylfructose-phosphate synthase activity"/>
    <property type="evidence" value="ECO:0007669"/>
    <property type="project" value="UniProtKB-EC"/>
</dbReference>
<keyword evidence="3" id="KW-0808">Transferase</keyword>
<dbReference type="Pfam" id="PF00534">
    <property type="entry name" value="Glycos_transf_1"/>
    <property type="match status" value="1"/>
</dbReference>
<evidence type="ECO:0000313" key="4">
    <source>
        <dbReference type="Proteomes" id="UP000319976"/>
    </source>
</evidence>
<dbReference type="PANTHER" id="PTHR12526:SF623">
    <property type="entry name" value="WABG"/>
    <property type="match status" value="1"/>
</dbReference>
<feature type="domain" description="Glycosyl transferase family 1" evidence="1">
    <location>
        <begin position="198"/>
        <end position="361"/>
    </location>
</feature>
<dbReference type="CDD" id="cd03801">
    <property type="entry name" value="GT4_PimA-like"/>
    <property type="match status" value="1"/>
</dbReference>
<keyword evidence="4" id="KW-1185">Reference proteome</keyword>